<feature type="region of interest" description="Disordered" evidence="1">
    <location>
        <begin position="223"/>
        <end position="304"/>
    </location>
</feature>
<feature type="region of interest" description="Disordered" evidence="1">
    <location>
        <begin position="67"/>
        <end position="92"/>
    </location>
</feature>
<keyword evidence="3" id="KW-1185">Reference proteome</keyword>
<evidence type="ECO:0000313" key="2">
    <source>
        <dbReference type="EMBL" id="KAH8019485.1"/>
    </source>
</evidence>
<feature type="compositionally biased region" description="Basic residues" evidence="1">
    <location>
        <begin position="224"/>
        <end position="247"/>
    </location>
</feature>
<evidence type="ECO:0000256" key="1">
    <source>
        <dbReference type="SAM" id="MobiDB-lite"/>
    </source>
</evidence>
<gene>
    <name evidence="2" type="ORF">HPB51_019778</name>
</gene>
<protein>
    <submittedName>
        <fullName evidence="2">Uncharacterized protein</fullName>
    </submittedName>
</protein>
<comment type="caution">
    <text evidence="2">The sequence shown here is derived from an EMBL/GenBank/DDBJ whole genome shotgun (WGS) entry which is preliminary data.</text>
</comment>
<evidence type="ECO:0000313" key="3">
    <source>
        <dbReference type="Proteomes" id="UP000821866"/>
    </source>
</evidence>
<feature type="region of interest" description="Disordered" evidence="1">
    <location>
        <begin position="313"/>
        <end position="332"/>
    </location>
</feature>
<accession>A0A9J6DBD6</accession>
<feature type="compositionally biased region" description="Basic residues" evidence="1">
    <location>
        <begin position="318"/>
        <end position="332"/>
    </location>
</feature>
<proteinExistence type="predicted"/>
<reference evidence="2" key="2">
    <citation type="submission" date="2021-09" db="EMBL/GenBank/DDBJ databases">
        <authorList>
            <person name="Jia N."/>
            <person name="Wang J."/>
            <person name="Shi W."/>
            <person name="Du L."/>
            <person name="Sun Y."/>
            <person name="Zhan W."/>
            <person name="Jiang J."/>
            <person name="Wang Q."/>
            <person name="Zhang B."/>
            <person name="Ji P."/>
            <person name="Sakyi L.B."/>
            <person name="Cui X."/>
            <person name="Yuan T."/>
            <person name="Jiang B."/>
            <person name="Yang W."/>
            <person name="Lam T.T.-Y."/>
            <person name="Chang Q."/>
            <person name="Ding S."/>
            <person name="Wang X."/>
            <person name="Zhu J."/>
            <person name="Ruan X."/>
            <person name="Zhao L."/>
            <person name="Wei J."/>
            <person name="Que T."/>
            <person name="Du C."/>
            <person name="Cheng J."/>
            <person name="Dai P."/>
            <person name="Han X."/>
            <person name="Huang E."/>
            <person name="Gao Y."/>
            <person name="Liu J."/>
            <person name="Shao H."/>
            <person name="Ye R."/>
            <person name="Li L."/>
            <person name="Wei W."/>
            <person name="Wang X."/>
            <person name="Wang C."/>
            <person name="Huo Q."/>
            <person name="Li W."/>
            <person name="Guo W."/>
            <person name="Chen H."/>
            <person name="Chen S."/>
            <person name="Zhou L."/>
            <person name="Zhou L."/>
            <person name="Ni X."/>
            <person name="Tian J."/>
            <person name="Zhou Y."/>
            <person name="Sheng Y."/>
            <person name="Liu T."/>
            <person name="Pan Y."/>
            <person name="Xia L."/>
            <person name="Li J."/>
            <person name="Zhao F."/>
            <person name="Cao W."/>
        </authorList>
    </citation>
    <scope>NUCLEOTIDE SEQUENCE</scope>
    <source>
        <strain evidence="2">Rmic-2018</strain>
        <tissue evidence="2">Larvae</tissue>
    </source>
</reference>
<dbReference type="Proteomes" id="UP000821866">
    <property type="component" value="Chromosome 8"/>
</dbReference>
<sequence length="454" mass="48865">MRAENVQHPCHVLYTRRKRRTRRRNVGIARDTLQRTTFLSSGCGTLFAATAGLLQGHTGGRVAAKSCSSDDPSCESHGATYTPRHGQGKRSGMPARFRGARGCDGSAYLVVGQVDDQPGEDHRVLLVAAERVSLLAGRDQVHDHGEPRGGHVVLGVPVDRRNRWPGSAAAARVAGPRAGRHGPTVQQLPAGVCAFRKEVCRRRPLCACWLGAVVQICGDVGRKLAPRGKTKPQSKTPGKKSNNRHHHQGDNTSPARRTVPAPRRGGLRRRCSRGPLATGEQHGESEGRAIGGPPTGASPPDCDVDAPAATGGTGCCTARRRGTRARARAPRKKKRTLVEKEYEQTTWPLLALALSRDLRLFLLAAASATSPVALSFALSREGTPSFLPSQNEKRRGDLSCFILGATFCAPQTGPYLIVVRILRAGNPIVRDPSETNLVVMAVVVTRRKKKTPNF</sequence>
<name>A0A9J6DBD6_RHIMP</name>
<reference evidence="2" key="1">
    <citation type="journal article" date="2020" name="Cell">
        <title>Large-Scale Comparative Analyses of Tick Genomes Elucidate Their Genetic Diversity and Vector Capacities.</title>
        <authorList>
            <consortium name="Tick Genome and Microbiome Consortium (TIGMIC)"/>
            <person name="Jia N."/>
            <person name="Wang J."/>
            <person name="Shi W."/>
            <person name="Du L."/>
            <person name="Sun Y."/>
            <person name="Zhan W."/>
            <person name="Jiang J.F."/>
            <person name="Wang Q."/>
            <person name="Zhang B."/>
            <person name="Ji P."/>
            <person name="Bell-Sakyi L."/>
            <person name="Cui X.M."/>
            <person name="Yuan T.T."/>
            <person name="Jiang B.G."/>
            <person name="Yang W.F."/>
            <person name="Lam T.T."/>
            <person name="Chang Q.C."/>
            <person name="Ding S.J."/>
            <person name="Wang X.J."/>
            <person name="Zhu J.G."/>
            <person name="Ruan X.D."/>
            <person name="Zhao L."/>
            <person name="Wei J.T."/>
            <person name="Ye R.Z."/>
            <person name="Que T.C."/>
            <person name="Du C.H."/>
            <person name="Zhou Y.H."/>
            <person name="Cheng J.X."/>
            <person name="Dai P.F."/>
            <person name="Guo W.B."/>
            <person name="Han X.H."/>
            <person name="Huang E.J."/>
            <person name="Li L.F."/>
            <person name="Wei W."/>
            <person name="Gao Y.C."/>
            <person name="Liu J.Z."/>
            <person name="Shao H.Z."/>
            <person name="Wang X."/>
            <person name="Wang C.C."/>
            <person name="Yang T.C."/>
            <person name="Huo Q.B."/>
            <person name="Li W."/>
            <person name="Chen H.Y."/>
            <person name="Chen S.E."/>
            <person name="Zhou L.G."/>
            <person name="Ni X.B."/>
            <person name="Tian J.H."/>
            <person name="Sheng Y."/>
            <person name="Liu T."/>
            <person name="Pan Y.S."/>
            <person name="Xia L.Y."/>
            <person name="Li J."/>
            <person name="Zhao F."/>
            <person name="Cao W.C."/>
        </authorList>
    </citation>
    <scope>NUCLEOTIDE SEQUENCE</scope>
    <source>
        <strain evidence="2">Rmic-2018</strain>
    </source>
</reference>
<dbReference type="AlphaFoldDB" id="A0A9J6DBD6"/>
<dbReference type="EMBL" id="JABSTU010000010">
    <property type="protein sequence ID" value="KAH8019485.1"/>
    <property type="molecule type" value="Genomic_DNA"/>
</dbReference>
<organism evidence="2 3">
    <name type="scientific">Rhipicephalus microplus</name>
    <name type="common">Cattle tick</name>
    <name type="synonym">Boophilus microplus</name>
    <dbReference type="NCBI Taxonomy" id="6941"/>
    <lineage>
        <taxon>Eukaryota</taxon>
        <taxon>Metazoa</taxon>
        <taxon>Ecdysozoa</taxon>
        <taxon>Arthropoda</taxon>
        <taxon>Chelicerata</taxon>
        <taxon>Arachnida</taxon>
        <taxon>Acari</taxon>
        <taxon>Parasitiformes</taxon>
        <taxon>Ixodida</taxon>
        <taxon>Ixodoidea</taxon>
        <taxon>Ixodidae</taxon>
        <taxon>Rhipicephalinae</taxon>
        <taxon>Rhipicephalus</taxon>
        <taxon>Boophilus</taxon>
    </lineage>
</organism>